<proteinExistence type="predicted"/>
<feature type="domain" description="DUF2087" evidence="1">
    <location>
        <begin position="129"/>
        <end position="195"/>
    </location>
</feature>
<dbReference type="InterPro" id="IPR018656">
    <property type="entry name" value="DUF2087"/>
</dbReference>
<dbReference type="AlphaFoldDB" id="A0A6J4JB58"/>
<gene>
    <name evidence="2" type="ORF">AVDCRST_MAG10-3383</name>
</gene>
<dbReference type="EMBL" id="CADCTB010000207">
    <property type="protein sequence ID" value="CAA9272786.1"/>
    <property type="molecule type" value="Genomic_DNA"/>
</dbReference>
<evidence type="ECO:0000259" key="1">
    <source>
        <dbReference type="Pfam" id="PF09860"/>
    </source>
</evidence>
<dbReference type="Pfam" id="PF09860">
    <property type="entry name" value="DUF2087"/>
    <property type="match status" value="1"/>
</dbReference>
<organism evidence="2">
    <name type="scientific">uncultured Acidimicrobiales bacterium</name>
    <dbReference type="NCBI Taxonomy" id="310071"/>
    <lineage>
        <taxon>Bacteria</taxon>
        <taxon>Bacillati</taxon>
        <taxon>Actinomycetota</taxon>
        <taxon>Acidimicrobiia</taxon>
        <taxon>Acidimicrobiales</taxon>
        <taxon>environmental samples</taxon>
    </lineage>
</organism>
<reference evidence="2" key="1">
    <citation type="submission" date="2020-02" db="EMBL/GenBank/DDBJ databases">
        <authorList>
            <person name="Meier V. D."/>
        </authorList>
    </citation>
    <scope>NUCLEOTIDE SEQUENCE</scope>
    <source>
        <strain evidence="2">AVDCRST_MAG10</strain>
    </source>
</reference>
<sequence length="207" mass="22609">MAGQELVGGRWTGGTVQFMSDAGPEALVGLLAEESRLKVVSAIVLGATSEPDIVTLTDLEPKTVRKALERLIRGGIVETAGTGGLRVVTERFKEAAQHAAANRPQARPEELGATADQAQVLRNYLVDGKLSHIPAARSKRLVVLDFLAGQLEPGRVYPEEQVNYLLGRFHPDYAALRRYLVEEELVERREGFYWRTGGTFEVGAPAE</sequence>
<accession>A0A6J4JB58</accession>
<protein>
    <recommendedName>
        <fullName evidence="1">DUF2087 domain-containing protein</fullName>
    </recommendedName>
</protein>
<evidence type="ECO:0000313" key="2">
    <source>
        <dbReference type="EMBL" id="CAA9272786.1"/>
    </source>
</evidence>
<dbReference type="InterPro" id="IPR036390">
    <property type="entry name" value="WH_DNA-bd_sf"/>
</dbReference>
<name>A0A6J4JB58_9ACTN</name>
<dbReference type="SUPFAM" id="SSF46785">
    <property type="entry name" value="Winged helix' DNA-binding domain"/>
    <property type="match status" value="1"/>
</dbReference>